<dbReference type="EMBL" id="JABEZX010000008">
    <property type="protein sequence ID" value="MBA0562555.1"/>
    <property type="molecule type" value="Genomic_DNA"/>
</dbReference>
<reference evidence="2 3" key="1">
    <citation type="journal article" date="2019" name="Genome Biol. Evol.">
        <title>Insights into the evolution of the New World diploid cottons (Gossypium, subgenus Houzingenia) based on genome sequencing.</title>
        <authorList>
            <person name="Grover C.E."/>
            <person name="Arick M.A. 2nd"/>
            <person name="Thrash A."/>
            <person name="Conover J.L."/>
            <person name="Sanders W.S."/>
            <person name="Peterson D.G."/>
            <person name="Frelichowski J.E."/>
            <person name="Scheffler J.A."/>
            <person name="Scheffler B.E."/>
            <person name="Wendel J.F."/>
        </authorList>
    </citation>
    <scope>NUCLEOTIDE SEQUENCE [LARGE SCALE GENOMIC DNA]</scope>
    <source>
        <strain evidence="2">157</strain>
        <tissue evidence="2">Leaf</tissue>
    </source>
</reference>
<gene>
    <name evidence="2" type="ORF">Golob_007590</name>
</gene>
<accession>A0A7J8MCY2</accession>
<protein>
    <submittedName>
        <fullName evidence="2">Uncharacterized protein</fullName>
    </submittedName>
</protein>
<dbReference type="Proteomes" id="UP000593572">
    <property type="component" value="Unassembled WGS sequence"/>
</dbReference>
<feature type="compositionally biased region" description="Basic and acidic residues" evidence="1">
    <location>
        <begin position="70"/>
        <end position="79"/>
    </location>
</feature>
<comment type="caution">
    <text evidence="2">The sequence shown here is derived from an EMBL/GenBank/DDBJ whole genome shotgun (WGS) entry which is preliminary data.</text>
</comment>
<evidence type="ECO:0000313" key="3">
    <source>
        <dbReference type="Proteomes" id="UP000593572"/>
    </source>
</evidence>
<keyword evidence="3" id="KW-1185">Reference proteome</keyword>
<organism evidence="2 3">
    <name type="scientific">Gossypium lobatum</name>
    <dbReference type="NCBI Taxonomy" id="34289"/>
    <lineage>
        <taxon>Eukaryota</taxon>
        <taxon>Viridiplantae</taxon>
        <taxon>Streptophyta</taxon>
        <taxon>Embryophyta</taxon>
        <taxon>Tracheophyta</taxon>
        <taxon>Spermatophyta</taxon>
        <taxon>Magnoliopsida</taxon>
        <taxon>eudicotyledons</taxon>
        <taxon>Gunneridae</taxon>
        <taxon>Pentapetalae</taxon>
        <taxon>rosids</taxon>
        <taxon>malvids</taxon>
        <taxon>Malvales</taxon>
        <taxon>Malvaceae</taxon>
        <taxon>Malvoideae</taxon>
        <taxon>Gossypium</taxon>
    </lineage>
</organism>
<dbReference type="AlphaFoldDB" id="A0A7J8MCY2"/>
<proteinExistence type="predicted"/>
<evidence type="ECO:0000313" key="2">
    <source>
        <dbReference type="EMBL" id="MBA0562555.1"/>
    </source>
</evidence>
<feature type="region of interest" description="Disordered" evidence="1">
    <location>
        <begin position="58"/>
        <end position="115"/>
    </location>
</feature>
<name>A0A7J8MCY2_9ROSI</name>
<sequence>NILKVLTQTYIIIQREVSTFDLKAIAPTTSALTMRHSCLVLVVLAMLVLSESTSVDCSRPLRSAKSTGDATREAVRGVKDVQVGSNSVEDRSGQGLAEKQVTTMAAGPSKKGPGH</sequence>
<evidence type="ECO:0000256" key="1">
    <source>
        <dbReference type="SAM" id="MobiDB-lite"/>
    </source>
</evidence>
<feature type="non-terminal residue" evidence="2">
    <location>
        <position position="1"/>
    </location>
</feature>